<keyword evidence="15" id="KW-0482">Metalloprotease</keyword>
<dbReference type="GO" id="GO:0005576">
    <property type="term" value="C:extracellular region"/>
    <property type="evidence" value="ECO:0007669"/>
    <property type="project" value="UniProtKB-SubCell"/>
</dbReference>
<dbReference type="PANTHER" id="PTHR12053:SF3">
    <property type="entry name" value="CARBOXYPEPTIDASE Q"/>
    <property type="match status" value="1"/>
</dbReference>
<evidence type="ECO:0000256" key="12">
    <source>
        <dbReference type="ARBA" id="ARBA00022824"/>
    </source>
</evidence>
<organism evidence="22 23">
    <name type="scientific">Roseibium album</name>
    <dbReference type="NCBI Taxonomy" id="311410"/>
    <lineage>
        <taxon>Bacteria</taxon>
        <taxon>Pseudomonadati</taxon>
        <taxon>Pseudomonadota</taxon>
        <taxon>Alphaproteobacteria</taxon>
        <taxon>Hyphomicrobiales</taxon>
        <taxon>Stappiaceae</taxon>
        <taxon>Roseibium</taxon>
    </lineage>
</organism>
<dbReference type="Gene3D" id="3.40.630.10">
    <property type="entry name" value="Zn peptidases"/>
    <property type="match status" value="1"/>
</dbReference>
<evidence type="ECO:0000256" key="18">
    <source>
        <dbReference type="ARBA" id="ARBA00023228"/>
    </source>
</evidence>
<evidence type="ECO:0000256" key="2">
    <source>
        <dbReference type="ARBA" id="ARBA00004371"/>
    </source>
</evidence>
<keyword evidence="12" id="KW-0256">Endoplasmic reticulum</keyword>
<keyword evidence="17" id="KW-0325">Glycoprotein</keyword>
<evidence type="ECO:0000256" key="7">
    <source>
        <dbReference type="ARBA" id="ARBA00022645"/>
    </source>
</evidence>
<keyword evidence="13" id="KW-0862">Zinc</keyword>
<keyword evidence="7" id="KW-0121">Carboxypeptidase</keyword>
<keyword evidence="18" id="KW-0458">Lysosome</keyword>
<accession>A0A0M6ZNS8</accession>
<evidence type="ECO:0000256" key="6">
    <source>
        <dbReference type="ARBA" id="ARBA00022525"/>
    </source>
</evidence>
<keyword evidence="11" id="KW-0378">Hydrolase</keyword>
<evidence type="ECO:0000259" key="21">
    <source>
        <dbReference type="Pfam" id="PF04389"/>
    </source>
</evidence>
<evidence type="ECO:0000313" key="23">
    <source>
        <dbReference type="Proteomes" id="UP000049983"/>
    </source>
</evidence>
<evidence type="ECO:0000256" key="20">
    <source>
        <dbReference type="ARBA" id="ARBA00033328"/>
    </source>
</evidence>
<dbReference type="SUPFAM" id="SSF53187">
    <property type="entry name" value="Zn-dependent exopeptidases"/>
    <property type="match status" value="1"/>
</dbReference>
<dbReference type="Proteomes" id="UP000049983">
    <property type="component" value="Unassembled WGS sequence"/>
</dbReference>
<protein>
    <recommendedName>
        <fullName evidence="5">Carboxypeptidase Q</fullName>
    </recommendedName>
    <alternativeName>
        <fullName evidence="20">Plasma glutamate carboxypeptidase</fullName>
    </alternativeName>
</protein>
<dbReference type="InterPro" id="IPR039866">
    <property type="entry name" value="CPQ"/>
</dbReference>
<comment type="subcellular location">
    <subcellularLocation>
        <location evidence="1">Endoplasmic reticulum</location>
    </subcellularLocation>
    <subcellularLocation>
        <location evidence="3">Golgi apparatus</location>
    </subcellularLocation>
    <subcellularLocation>
        <location evidence="2">Lysosome</location>
    </subcellularLocation>
    <subcellularLocation>
        <location evidence="4">Secreted</location>
    </subcellularLocation>
</comment>
<feature type="domain" description="Peptidase M28" evidence="21">
    <location>
        <begin position="227"/>
        <end position="416"/>
    </location>
</feature>
<evidence type="ECO:0000256" key="11">
    <source>
        <dbReference type="ARBA" id="ARBA00022801"/>
    </source>
</evidence>
<dbReference type="GO" id="GO:0006508">
    <property type="term" value="P:proteolysis"/>
    <property type="evidence" value="ECO:0007669"/>
    <property type="project" value="UniProtKB-KW"/>
</dbReference>
<evidence type="ECO:0000256" key="13">
    <source>
        <dbReference type="ARBA" id="ARBA00022833"/>
    </source>
</evidence>
<dbReference type="GO" id="GO:0046872">
    <property type="term" value="F:metal ion binding"/>
    <property type="evidence" value="ECO:0007669"/>
    <property type="project" value="UniProtKB-KW"/>
</dbReference>
<evidence type="ECO:0000256" key="4">
    <source>
        <dbReference type="ARBA" id="ARBA00004613"/>
    </source>
</evidence>
<keyword evidence="9" id="KW-0479">Metal-binding</keyword>
<evidence type="ECO:0000256" key="1">
    <source>
        <dbReference type="ARBA" id="ARBA00004240"/>
    </source>
</evidence>
<dbReference type="Pfam" id="PF04389">
    <property type="entry name" value="Peptidase_M28"/>
    <property type="match status" value="1"/>
</dbReference>
<evidence type="ECO:0000256" key="15">
    <source>
        <dbReference type="ARBA" id="ARBA00023049"/>
    </source>
</evidence>
<reference evidence="23" key="1">
    <citation type="submission" date="2015-07" db="EMBL/GenBank/DDBJ databases">
        <authorList>
            <person name="Rodrigo-Torres Lidia"/>
            <person name="Arahal R.David."/>
        </authorList>
    </citation>
    <scope>NUCLEOTIDE SEQUENCE [LARGE SCALE GENOMIC DNA]</scope>
    <source>
        <strain evidence="23">CECT 5096</strain>
    </source>
</reference>
<dbReference type="RefSeq" id="WP_055110960.1">
    <property type="nucleotide sequence ID" value="NZ_CXWA01000006.1"/>
</dbReference>
<comment type="subunit">
    <text evidence="19">Homodimer. The monomeric form is inactive while the homodimer is active.</text>
</comment>
<keyword evidence="6" id="KW-0964">Secreted</keyword>
<dbReference type="Gene3D" id="3.50.30.30">
    <property type="match status" value="1"/>
</dbReference>
<dbReference type="GO" id="GO:0004180">
    <property type="term" value="F:carboxypeptidase activity"/>
    <property type="evidence" value="ECO:0007669"/>
    <property type="project" value="UniProtKB-KW"/>
</dbReference>
<dbReference type="InterPro" id="IPR007484">
    <property type="entry name" value="Peptidase_M28"/>
</dbReference>
<keyword evidence="16" id="KW-0865">Zymogen</keyword>
<evidence type="ECO:0000256" key="17">
    <source>
        <dbReference type="ARBA" id="ARBA00023180"/>
    </source>
</evidence>
<evidence type="ECO:0000256" key="9">
    <source>
        <dbReference type="ARBA" id="ARBA00022723"/>
    </source>
</evidence>
<dbReference type="PANTHER" id="PTHR12053">
    <property type="entry name" value="PROTEASE FAMILY M28 PLASMA GLUTAMATE CARBOXYPEPTIDASE-RELATED"/>
    <property type="match status" value="1"/>
</dbReference>
<dbReference type="GO" id="GO:0070573">
    <property type="term" value="F:metallodipeptidase activity"/>
    <property type="evidence" value="ECO:0007669"/>
    <property type="project" value="InterPro"/>
</dbReference>
<dbReference type="EMBL" id="CXWC01000011">
    <property type="protein sequence ID" value="CTQ72319.1"/>
    <property type="molecule type" value="Genomic_DNA"/>
</dbReference>
<evidence type="ECO:0000256" key="14">
    <source>
        <dbReference type="ARBA" id="ARBA00023034"/>
    </source>
</evidence>
<evidence type="ECO:0000256" key="10">
    <source>
        <dbReference type="ARBA" id="ARBA00022729"/>
    </source>
</evidence>
<gene>
    <name evidence="22" type="ORF">LA5096_03194</name>
</gene>
<dbReference type="GeneID" id="97670545"/>
<evidence type="ECO:0000256" key="16">
    <source>
        <dbReference type="ARBA" id="ARBA00023145"/>
    </source>
</evidence>
<dbReference type="GO" id="GO:0005764">
    <property type="term" value="C:lysosome"/>
    <property type="evidence" value="ECO:0007669"/>
    <property type="project" value="UniProtKB-SubCell"/>
</dbReference>
<keyword evidence="10" id="KW-0732">Signal</keyword>
<keyword evidence="14" id="KW-0333">Golgi apparatus</keyword>
<evidence type="ECO:0000256" key="19">
    <source>
        <dbReference type="ARBA" id="ARBA00025833"/>
    </source>
</evidence>
<sequence>MNATETALLDQVTIHDPWALVESFATFKREHPDDVNRGMEEVVSRLEAHGVEVKVHEPDLFLSLPGEARIEADGTTFRAKPPAFSADARTGLTGQLAYVPGTTNMDEEDAFESQLEAGPEMEAKVRGNIVLTEGFASPAIISLMEGCGAIGVIAINPGIDVHWGICTTIWGIPGASDLARKPGIPAAAVNLEAGKALIELARSGGHATIFTEMEEGWFRSKLPEITISGTEEPEKYVLLHGHLDSWDVGVGDNATGDATMLEIARVLWANRDKLRRTVKICWWPGHSTGRYAGSTWYSDTFALDLDENCVAQVNCDSPGCRWATEFIHVSVMSEAHDFLAGVIRDVAGKKLQSERPHRAGDYSFNDIGLSSYLMLSSAMTDAHREELGYYAVGGCGMNIAWHTENDTLEIADKDILLRDIKVYLLAVFRNANASVLPMDWRATAREFQTTIDDYQNQAGTEFDLSGCRAAATVLLSDLESFYDGVARGIVSKAAANTVIQELARILVPLNFNRSDRFRHDPALTIPPLPSLEEATKIADRPVELKGFSRTELARGQNHVIAGIRTAQKLIARLSK</sequence>
<dbReference type="OrthoDB" id="9769665at2"/>
<keyword evidence="23" id="KW-1185">Reference proteome</keyword>
<evidence type="ECO:0000256" key="3">
    <source>
        <dbReference type="ARBA" id="ARBA00004555"/>
    </source>
</evidence>
<name>A0A0M6ZNS8_9HYPH</name>
<evidence type="ECO:0000256" key="5">
    <source>
        <dbReference type="ARBA" id="ARBA00014116"/>
    </source>
</evidence>
<dbReference type="AlphaFoldDB" id="A0A0M6ZNS8"/>
<dbReference type="STRING" id="311410.LA5095_00053"/>
<evidence type="ECO:0000256" key="8">
    <source>
        <dbReference type="ARBA" id="ARBA00022670"/>
    </source>
</evidence>
<keyword evidence="8" id="KW-0645">Protease</keyword>
<proteinExistence type="predicted"/>
<evidence type="ECO:0000313" key="22">
    <source>
        <dbReference type="EMBL" id="CTQ72319.1"/>
    </source>
</evidence>